<evidence type="ECO:0000313" key="4">
    <source>
        <dbReference type="Proteomes" id="UP001140217"/>
    </source>
</evidence>
<feature type="compositionally biased region" description="Pro residues" evidence="2">
    <location>
        <begin position="159"/>
        <end position="173"/>
    </location>
</feature>
<gene>
    <name evidence="3" type="ORF">H4R18_002917</name>
</gene>
<reference evidence="3" key="1">
    <citation type="submission" date="2022-07" db="EMBL/GenBank/DDBJ databases">
        <title>Phylogenomic reconstructions and comparative analyses of Kickxellomycotina fungi.</title>
        <authorList>
            <person name="Reynolds N.K."/>
            <person name="Stajich J.E."/>
            <person name="Barry K."/>
            <person name="Grigoriev I.V."/>
            <person name="Crous P."/>
            <person name="Smith M.E."/>
        </authorList>
    </citation>
    <scope>NUCLEOTIDE SEQUENCE</scope>
    <source>
        <strain evidence="3">NBRC 105414</strain>
    </source>
</reference>
<evidence type="ECO:0000313" key="3">
    <source>
        <dbReference type="EMBL" id="KAJ2781387.1"/>
    </source>
</evidence>
<comment type="caution">
    <text evidence="3">The sequence shown here is derived from an EMBL/GenBank/DDBJ whole genome shotgun (WGS) entry which is preliminary data.</text>
</comment>
<accession>A0A9W8LH28</accession>
<proteinExistence type="predicted"/>
<keyword evidence="1" id="KW-0175">Coiled coil</keyword>
<dbReference type="AlphaFoldDB" id="A0A9W8LH28"/>
<organism evidence="3 4">
    <name type="scientific">Coemansia javaensis</name>
    <dbReference type="NCBI Taxonomy" id="2761396"/>
    <lineage>
        <taxon>Eukaryota</taxon>
        <taxon>Fungi</taxon>
        <taxon>Fungi incertae sedis</taxon>
        <taxon>Zoopagomycota</taxon>
        <taxon>Kickxellomycotina</taxon>
        <taxon>Kickxellomycetes</taxon>
        <taxon>Kickxellales</taxon>
        <taxon>Kickxellaceae</taxon>
        <taxon>Coemansia</taxon>
    </lineage>
</organism>
<feature type="region of interest" description="Disordered" evidence="2">
    <location>
        <begin position="151"/>
        <end position="173"/>
    </location>
</feature>
<evidence type="ECO:0000256" key="2">
    <source>
        <dbReference type="SAM" id="MobiDB-lite"/>
    </source>
</evidence>
<dbReference type="EMBL" id="JANBUL010000106">
    <property type="protein sequence ID" value="KAJ2781387.1"/>
    <property type="molecule type" value="Genomic_DNA"/>
</dbReference>
<evidence type="ECO:0000256" key="1">
    <source>
        <dbReference type="SAM" id="Coils"/>
    </source>
</evidence>
<dbReference type="Proteomes" id="UP001140217">
    <property type="component" value="Unassembled WGS sequence"/>
</dbReference>
<name>A0A9W8LH28_9FUNG</name>
<keyword evidence="4" id="KW-1185">Reference proteome</keyword>
<protein>
    <submittedName>
        <fullName evidence="3">Uncharacterized protein</fullName>
    </submittedName>
</protein>
<feature type="coiled-coil region" evidence="1">
    <location>
        <begin position="70"/>
        <end position="128"/>
    </location>
</feature>
<sequence length="173" mass="19413">MTALASPPQPLPHLLPHMSQNAVLEMSELEGEVAMFEHIYNALAEAGSINPELMALAEVVRSGNHLEDVLQAEHRDCEELEKSYARARGRFRALYSLRGSARMDEKLLGLLQEERDRREKRLKGAQESHAEQTADAHCRFWKAKARYQSVIRPRRAPEPAAPSTPPSPVADPN</sequence>